<evidence type="ECO:0000313" key="3">
    <source>
        <dbReference type="WBParaSite" id="HPLM_0000023201-mRNA-1"/>
    </source>
</evidence>
<reference evidence="1 2" key="2">
    <citation type="submission" date="2018-11" db="EMBL/GenBank/DDBJ databases">
        <authorList>
            <consortium name="Pathogen Informatics"/>
        </authorList>
    </citation>
    <scope>NUCLEOTIDE SEQUENCE [LARGE SCALE GENOMIC DNA]</scope>
    <source>
        <strain evidence="1 2">MHpl1</strain>
    </source>
</reference>
<proteinExistence type="predicted"/>
<gene>
    <name evidence="1" type="ORF">HPLM_LOCUS233</name>
</gene>
<dbReference type="OrthoDB" id="5794356at2759"/>
<organism evidence="3">
    <name type="scientific">Haemonchus placei</name>
    <name type="common">Barber's pole worm</name>
    <dbReference type="NCBI Taxonomy" id="6290"/>
    <lineage>
        <taxon>Eukaryota</taxon>
        <taxon>Metazoa</taxon>
        <taxon>Ecdysozoa</taxon>
        <taxon>Nematoda</taxon>
        <taxon>Chromadorea</taxon>
        <taxon>Rhabditida</taxon>
        <taxon>Rhabditina</taxon>
        <taxon>Rhabditomorpha</taxon>
        <taxon>Strongyloidea</taxon>
        <taxon>Trichostrongylidae</taxon>
        <taxon>Haemonchus</taxon>
    </lineage>
</organism>
<evidence type="ECO:0000313" key="1">
    <source>
        <dbReference type="EMBL" id="VDO04834.1"/>
    </source>
</evidence>
<reference evidence="3" key="1">
    <citation type="submission" date="2017-02" db="UniProtKB">
        <authorList>
            <consortium name="WormBaseParasite"/>
        </authorList>
    </citation>
    <scope>IDENTIFICATION</scope>
</reference>
<name>A0A0N4VSG5_HAEPC</name>
<keyword evidence="2" id="KW-1185">Reference proteome</keyword>
<accession>A0A0N4VSG5</accession>
<dbReference type="Proteomes" id="UP000268014">
    <property type="component" value="Unassembled WGS sequence"/>
</dbReference>
<sequence>MQTVPVLSKIREQPLRWFRHVLRRPQNDLIREAKEFEAQGKRARGAPKKRWREVIKKNLAGAKVTAKDAVDVKK</sequence>
<dbReference type="AlphaFoldDB" id="A0A0N4VSG5"/>
<dbReference type="EMBL" id="UZAF01000134">
    <property type="protein sequence ID" value="VDO04834.1"/>
    <property type="molecule type" value="Genomic_DNA"/>
</dbReference>
<dbReference type="WBParaSite" id="HPLM_0000023201-mRNA-1">
    <property type="protein sequence ID" value="HPLM_0000023201-mRNA-1"/>
    <property type="gene ID" value="HPLM_0000023201"/>
</dbReference>
<evidence type="ECO:0000313" key="2">
    <source>
        <dbReference type="Proteomes" id="UP000268014"/>
    </source>
</evidence>
<protein>
    <submittedName>
        <fullName evidence="3">60S ribosomal protein L7a</fullName>
    </submittedName>
</protein>